<accession>A0A0M9DM62</accession>
<sequence length="142" mass="16964">MIRKIHLFLSILIHLIVFDIELSYKGFNKTFKNYSQKFNNVKEIMVVNNESDKNAIEEYLEMMDIVCTWYPRKADCIQKSFLGYRLLRKKYAIPVEIAIGIRKYPFAAHAWLVYNDMNFLYDEEDTAHFKIIMNTKYERDGG</sequence>
<dbReference type="STRING" id="33935.ADM90_08185"/>
<dbReference type="InterPro" id="IPR032708">
    <property type="entry name" value="McjB_C"/>
</dbReference>
<dbReference type="InterPro" id="IPR053521">
    <property type="entry name" value="McjB-like"/>
</dbReference>
<feature type="domain" description="Microcin J25-processing protein McjB C-terminal" evidence="1">
    <location>
        <begin position="50"/>
        <end position="133"/>
    </location>
</feature>
<dbReference type="PATRIC" id="fig|33935.3.peg.1097"/>
<keyword evidence="3" id="KW-1185">Reference proteome</keyword>
<dbReference type="RefSeq" id="WP_053994485.1">
    <property type="nucleotide sequence ID" value="NZ_CP065643.1"/>
</dbReference>
<name>A0A0M9DM62_9BACI</name>
<gene>
    <name evidence="2" type="ORF">ADM90_08185</name>
</gene>
<dbReference type="Proteomes" id="UP000037977">
    <property type="component" value="Unassembled WGS sequence"/>
</dbReference>
<dbReference type="EMBL" id="LGCI01000005">
    <property type="protein sequence ID" value="KOY83246.1"/>
    <property type="molecule type" value="Genomic_DNA"/>
</dbReference>
<dbReference type="Pfam" id="PF13471">
    <property type="entry name" value="Transglut_core3"/>
    <property type="match status" value="1"/>
</dbReference>
<protein>
    <recommendedName>
        <fullName evidence="1">Microcin J25-processing protein McjB C-terminal domain-containing protein</fullName>
    </recommendedName>
</protein>
<comment type="caution">
    <text evidence="2">The sequence shown here is derived from an EMBL/GenBank/DDBJ whole genome shotgun (WGS) entry which is preliminary data.</text>
</comment>
<evidence type="ECO:0000313" key="3">
    <source>
        <dbReference type="Proteomes" id="UP000037977"/>
    </source>
</evidence>
<evidence type="ECO:0000259" key="1">
    <source>
        <dbReference type="Pfam" id="PF13471"/>
    </source>
</evidence>
<reference evidence="2 3" key="1">
    <citation type="submission" date="2015-07" db="EMBL/GenBank/DDBJ databases">
        <title>Genome sequencing project for genomic taxonomy and phylogenomics of Bacillus-like bacteria.</title>
        <authorList>
            <person name="Liu B."/>
            <person name="Wang J."/>
            <person name="Zhu Y."/>
            <person name="Liu G."/>
            <person name="Chen Q."/>
            <person name="Chen Z."/>
            <person name="Che J."/>
            <person name="Ge C."/>
            <person name="Shi H."/>
            <person name="Pan Z."/>
            <person name="Liu X."/>
        </authorList>
    </citation>
    <scope>NUCLEOTIDE SEQUENCE [LARGE SCALE GENOMIC DNA]</scope>
    <source>
        <strain evidence="2 3">DSM 54</strain>
    </source>
</reference>
<evidence type="ECO:0000313" key="2">
    <source>
        <dbReference type="EMBL" id="KOY83246.1"/>
    </source>
</evidence>
<proteinExistence type="predicted"/>
<organism evidence="2 3">
    <name type="scientific">Lysinibacillus macroides</name>
    <dbReference type="NCBI Taxonomy" id="33935"/>
    <lineage>
        <taxon>Bacteria</taxon>
        <taxon>Bacillati</taxon>
        <taxon>Bacillota</taxon>
        <taxon>Bacilli</taxon>
        <taxon>Bacillales</taxon>
        <taxon>Bacillaceae</taxon>
        <taxon>Lysinibacillus</taxon>
    </lineage>
</organism>
<dbReference type="NCBIfam" id="NF033537">
    <property type="entry name" value="lasso_biosyn_B2"/>
    <property type="match status" value="1"/>
</dbReference>
<dbReference type="AlphaFoldDB" id="A0A0M9DM62"/>